<dbReference type="InterPro" id="IPR001874">
    <property type="entry name" value="DHquinase_II"/>
</dbReference>
<keyword evidence="6 8" id="KW-0057">Aromatic amino acid biosynthesis</keyword>
<dbReference type="PANTHER" id="PTHR21272">
    <property type="entry name" value="CATABOLIC 3-DEHYDROQUINASE"/>
    <property type="match status" value="1"/>
</dbReference>
<dbReference type="HAMAP" id="MF_00169">
    <property type="entry name" value="AroQ"/>
    <property type="match status" value="1"/>
</dbReference>
<evidence type="ECO:0000256" key="1">
    <source>
        <dbReference type="ARBA" id="ARBA00001864"/>
    </source>
</evidence>
<dbReference type="GO" id="GO:0009073">
    <property type="term" value="P:aromatic amino acid family biosynthetic process"/>
    <property type="evidence" value="ECO:0007669"/>
    <property type="project" value="UniProtKB-KW"/>
</dbReference>
<reference evidence="9 10" key="1">
    <citation type="submission" date="2019-11" db="EMBL/GenBank/DDBJ databases">
        <authorList>
            <person name="Cao P."/>
        </authorList>
    </citation>
    <scope>NUCLEOTIDE SEQUENCE [LARGE SCALE GENOMIC DNA]</scope>
    <source>
        <strain evidence="9 10">NEAU-AAG5</strain>
    </source>
</reference>
<dbReference type="Gene3D" id="3.40.50.9100">
    <property type="entry name" value="Dehydroquinase, class II"/>
    <property type="match status" value="1"/>
</dbReference>
<dbReference type="GO" id="GO:0019631">
    <property type="term" value="P:quinate catabolic process"/>
    <property type="evidence" value="ECO:0007669"/>
    <property type="project" value="TreeGrafter"/>
</dbReference>
<accession>A0A7K1L3Q4</accession>
<dbReference type="GO" id="GO:0008652">
    <property type="term" value="P:amino acid biosynthetic process"/>
    <property type="evidence" value="ECO:0007669"/>
    <property type="project" value="UniProtKB-KW"/>
</dbReference>
<evidence type="ECO:0000313" key="9">
    <source>
        <dbReference type="EMBL" id="MUN39039.1"/>
    </source>
</evidence>
<keyword evidence="7 8" id="KW-0456">Lyase</keyword>
<dbReference type="InterPro" id="IPR036441">
    <property type="entry name" value="DHquinase_II_sf"/>
</dbReference>
<comment type="function">
    <text evidence="8">Catalyzes a trans-dehydration via an enolate intermediate.</text>
</comment>
<protein>
    <recommendedName>
        <fullName evidence="5 8">3-dehydroquinate dehydratase</fullName>
        <shortName evidence="8">3-dehydroquinase</shortName>
        <ecNumber evidence="5 8">4.2.1.10</ecNumber>
    </recommendedName>
    <alternativeName>
        <fullName evidence="8">Type II DHQase</fullName>
    </alternativeName>
</protein>
<proteinExistence type="inferred from homology"/>
<name>A0A7K1L3Q4_9ACTN</name>
<evidence type="ECO:0000256" key="4">
    <source>
        <dbReference type="ARBA" id="ARBA00011193"/>
    </source>
</evidence>
<feature type="binding site" evidence="8">
    <location>
        <begin position="156"/>
        <end position="157"/>
    </location>
    <ligand>
        <name>substrate</name>
    </ligand>
</feature>
<feature type="binding site" evidence="8">
    <location>
        <position position="142"/>
    </location>
    <ligand>
        <name>substrate</name>
    </ligand>
</feature>
<keyword evidence="10" id="KW-1185">Reference proteome</keyword>
<comment type="caution">
    <text evidence="9">The sequence shown here is derived from an EMBL/GenBank/DDBJ whole genome shotgun (WGS) entry which is preliminary data.</text>
</comment>
<comment type="similarity">
    <text evidence="3 8">Belongs to the type-II 3-dehydroquinase family.</text>
</comment>
<feature type="active site" description="Proton donor" evidence="8">
    <location>
        <position position="155"/>
    </location>
</feature>
<feature type="binding site" evidence="8">
    <location>
        <position position="166"/>
    </location>
    <ligand>
        <name>substrate</name>
    </ligand>
</feature>
<comment type="caution">
    <text evidence="8">Lacks conserved residue(s) required for the propagation of feature annotation.</text>
</comment>
<dbReference type="GO" id="GO:0009423">
    <property type="term" value="P:chorismate biosynthetic process"/>
    <property type="evidence" value="ECO:0007669"/>
    <property type="project" value="UniProtKB-UniRule"/>
</dbReference>
<dbReference type="AlphaFoldDB" id="A0A7K1L3Q4"/>
<gene>
    <name evidence="8" type="primary">aroQ</name>
    <name evidence="9" type="ORF">GNZ18_20905</name>
</gene>
<dbReference type="PANTHER" id="PTHR21272:SF3">
    <property type="entry name" value="CATABOLIC 3-DEHYDROQUINASE"/>
    <property type="match status" value="1"/>
</dbReference>
<dbReference type="GO" id="GO:0003855">
    <property type="term" value="F:3-dehydroquinate dehydratase activity"/>
    <property type="evidence" value="ECO:0007669"/>
    <property type="project" value="UniProtKB-UniRule"/>
</dbReference>
<feature type="site" description="Transition state stabilizer" evidence="8">
    <location>
        <position position="74"/>
    </location>
</feature>
<evidence type="ECO:0000256" key="5">
    <source>
        <dbReference type="ARBA" id="ARBA00012060"/>
    </source>
</evidence>
<evidence type="ECO:0000256" key="7">
    <source>
        <dbReference type="ARBA" id="ARBA00023239"/>
    </source>
</evidence>
<dbReference type="EC" id="4.2.1.10" evidence="5 8"/>
<dbReference type="Proteomes" id="UP000432015">
    <property type="component" value="Unassembled WGS sequence"/>
</dbReference>
<dbReference type="SUPFAM" id="SSF52304">
    <property type="entry name" value="Type II 3-dehydroquinate dehydratase"/>
    <property type="match status" value="1"/>
</dbReference>
<dbReference type="NCBIfam" id="NF003807">
    <property type="entry name" value="PRK05395.1-4"/>
    <property type="match status" value="1"/>
</dbReference>
<evidence type="ECO:0000256" key="3">
    <source>
        <dbReference type="ARBA" id="ARBA00011037"/>
    </source>
</evidence>
<keyword evidence="8" id="KW-0028">Amino-acid biosynthesis</keyword>
<sequence length="200" mass="21522">MRARLCGKPSLSGDFIGTVPKRRTFFISPIHPPIFPLPKGCDALSPINCAAHVITAVVQLLLLNGPNLGILGRREPEIYGTDTLADIESLVRAEVAARGWEVVSVQRESEGELIEAVHARWDTVGAIVNPGALMIAGWGLRDALAAYPRPWIEVHLSNVWARESFRHESVLAPVADGVVVGLGSLGYLLAARALTALVPR</sequence>
<dbReference type="Pfam" id="PF01220">
    <property type="entry name" value="DHquinase_II"/>
    <property type="match status" value="1"/>
</dbReference>
<evidence type="ECO:0000313" key="10">
    <source>
        <dbReference type="Proteomes" id="UP000432015"/>
    </source>
</evidence>
<organism evidence="9 10">
    <name type="scientific">Actinomadura litoris</name>
    <dbReference type="NCBI Taxonomy" id="2678616"/>
    <lineage>
        <taxon>Bacteria</taxon>
        <taxon>Bacillati</taxon>
        <taxon>Actinomycetota</taxon>
        <taxon>Actinomycetes</taxon>
        <taxon>Streptosporangiales</taxon>
        <taxon>Thermomonosporaceae</taxon>
        <taxon>Actinomadura</taxon>
    </lineage>
</organism>
<dbReference type="CDD" id="cd00466">
    <property type="entry name" value="DHQase_II"/>
    <property type="match status" value="1"/>
</dbReference>
<feature type="active site" description="Proton acceptor" evidence="8">
    <location>
        <position position="79"/>
    </location>
</feature>
<dbReference type="PROSITE" id="PS01029">
    <property type="entry name" value="DEHYDROQUINASE_II"/>
    <property type="match status" value="1"/>
</dbReference>
<evidence type="ECO:0000256" key="2">
    <source>
        <dbReference type="ARBA" id="ARBA00004902"/>
    </source>
</evidence>
<feature type="binding site" evidence="8">
    <location>
        <position position="129"/>
    </location>
    <ligand>
        <name>substrate</name>
    </ligand>
</feature>
<comment type="subunit">
    <text evidence="4 8">Homododecamer.</text>
</comment>
<evidence type="ECO:0000256" key="6">
    <source>
        <dbReference type="ARBA" id="ARBA00023141"/>
    </source>
</evidence>
<comment type="catalytic activity">
    <reaction evidence="1 8">
        <text>3-dehydroquinate = 3-dehydroshikimate + H2O</text>
        <dbReference type="Rhea" id="RHEA:21096"/>
        <dbReference type="ChEBI" id="CHEBI:15377"/>
        <dbReference type="ChEBI" id="CHEBI:16630"/>
        <dbReference type="ChEBI" id="CHEBI:32364"/>
        <dbReference type="EC" id="4.2.1.10"/>
    </reaction>
</comment>
<dbReference type="EMBL" id="WOFH01000007">
    <property type="protein sequence ID" value="MUN39039.1"/>
    <property type="molecule type" value="Genomic_DNA"/>
</dbReference>
<evidence type="ECO:0000256" key="8">
    <source>
        <dbReference type="HAMAP-Rule" id="MF_00169"/>
    </source>
</evidence>
<dbReference type="InterPro" id="IPR018509">
    <property type="entry name" value="DHquinase_II_CS"/>
</dbReference>
<dbReference type="UniPathway" id="UPA00053">
    <property type="reaction ID" value="UER00086"/>
</dbReference>
<comment type="pathway">
    <text evidence="2 8">Metabolic intermediate biosynthesis; chorismate biosynthesis; chorismate from D-erythrose 4-phosphate and phosphoenolpyruvate: step 3/7.</text>
</comment>